<dbReference type="EMBL" id="CACVKT020002042">
    <property type="protein sequence ID" value="CAC5374657.1"/>
    <property type="molecule type" value="Genomic_DNA"/>
</dbReference>
<reference evidence="2 3" key="1">
    <citation type="submission" date="2020-06" db="EMBL/GenBank/DDBJ databases">
        <authorList>
            <person name="Li R."/>
            <person name="Bekaert M."/>
        </authorList>
    </citation>
    <scope>NUCLEOTIDE SEQUENCE [LARGE SCALE GENOMIC DNA]</scope>
    <source>
        <strain evidence="3">wild</strain>
    </source>
</reference>
<organism evidence="2 3">
    <name type="scientific">Mytilus coruscus</name>
    <name type="common">Sea mussel</name>
    <dbReference type="NCBI Taxonomy" id="42192"/>
    <lineage>
        <taxon>Eukaryota</taxon>
        <taxon>Metazoa</taxon>
        <taxon>Spiralia</taxon>
        <taxon>Lophotrochozoa</taxon>
        <taxon>Mollusca</taxon>
        <taxon>Bivalvia</taxon>
        <taxon>Autobranchia</taxon>
        <taxon>Pteriomorphia</taxon>
        <taxon>Mytilida</taxon>
        <taxon>Mytiloidea</taxon>
        <taxon>Mytilidae</taxon>
        <taxon>Mytilinae</taxon>
        <taxon>Mytilus</taxon>
    </lineage>
</organism>
<evidence type="ECO:0000259" key="1">
    <source>
        <dbReference type="Pfam" id="PF25431"/>
    </source>
</evidence>
<dbReference type="AlphaFoldDB" id="A0A6J8AWP1"/>
<gene>
    <name evidence="2" type="ORF">MCOR_11962</name>
</gene>
<proteinExistence type="predicted"/>
<sequence length="162" mass="18346">MNLEKIGFTSSKGCLPANEKPNIDKKTRNKIYDEEQRNRCLVPSCKNIFAWLNYDEVNNLMLCTYCKDYPTLAGHNSFVTGSDAFHIRNIRSHDTSRTHLSCLPRYSTDHAEKGIKAAEAKNEENNASTNTSGKAFQQIVESEKKCPTYLALPTLMEKKGNH</sequence>
<dbReference type="OrthoDB" id="5560627at2759"/>
<evidence type="ECO:0000313" key="2">
    <source>
        <dbReference type="EMBL" id="CAC5374657.1"/>
    </source>
</evidence>
<dbReference type="Proteomes" id="UP000507470">
    <property type="component" value="Unassembled WGS sequence"/>
</dbReference>
<dbReference type="InterPro" id="IPR057456">
    <property type="entry name" value="Znf_C17orf113"/>
</dbReference>
<name>A0A6J8AWP1_MYTCO</name>
<feature type="domain" description="C17orf113 probable zinc finger" evidence="1">
    <location>
        <begin position="49"/>
        <end position="102"/>
    </location>
</feature>
<evidence type="ECO:0000313" key="3">
    <source>
        <dbReference type="Proteomes" id="UP000507470"/>
    </source>
</evidence>
<accession>A0A6J8AWP1</accession>
<keyword evidence="3" id="KW-1185">Reference proteome</keyword>
<dbReference type="Pfam" id="PF25431">
    <property type="entry name" value="zf-C17orf113"/>
    <property type="match status" value="1"/>
</dbReference>
<protein>
    <recommendedName>
        <fullName evidence="1">C17orf113 probable zinc finger domain-containing protein</fullName>
    </recommendedName>
</protein>